<dbReference type="Proteomes" id="UP000051836">
    <property type="component" value="Unassembled WGS sequence"/>
</dbReference>
<reference evidence="1 2" key="1">
    <citation type="submission" date="2015-10" db="EMBL/GenBank/DDBJ databases">
        <authorList>
            <person name="Gilbert D.G."/>
        </authorList>
    </citation>
    <scope>NUCLEOTIDE SEQUENCE [LARGE SCALE GENOMIC DNA]</scope>
    <source>
        <strain evidence="1">FVVF132</strain>
    </source>
</reference>
<sequence>METVECCKCLKTKEVAAYKLLVEISWDLMAETSFKTTANDFTSAQVTAQQPPPPPPPALLGVKAENGIGLITDLFFVLLVGDGLGEVLFLTLYNLKNSRNDCSIQTFKIQVKLPMETGDSLYNE</sequence>
<keyword evidence="2" id="KW-1185">Reference proteome</keyword>
<name>A0A0Q3LWR7_AMAAE</name>
<proteinExistence type="predicted"/>
<comment type="caution">
    <text evidence="1">The sequence shown here is derived from an EMBL/GenBank/DDBJ whole genome shotgun (WGS) entry which is preliminary data.</text>
</comment>
<dbReference type="AlphaFoldDB" id="A0A0Q3LWR7"/>
<gene>
    <name evidence="1" type="ORF">AAES_153504</name>
</gene>
<organism evidence="1 2">
    <name type="scientific">Amazona aestiva</name>
    <name type="common">Blue-fronted Amazon parrot</name>
    <dbReference type="NCBI Taxonomy" id="12930"/>
    <lineage>
        <taxon>Eukaryota</taxon>
        <taxon>Metazoa</taxon>
        <taxon>Chordata</taxon>
        <taxon>Craniata</taxon>
        <taxon>Vertebrata</taxon>
        <taxon>Euteleostomi</taxon>
        <taxon>Archelosauria</taxon>
        <taxon>Archosauria</taxon>
        <taxon>Dinosauria</taxon>
        <taxon>Saurischia</taxon>
        <taxon>Theropoda</taxon>
        <taxon>Coelurosauria</taxon>
        <taxon>Aves</taxon>
        <taxon>Neognathae</taxon>
        <taxon>Neoaves</taxon>
        <taxon>Telluraves</taxon>
        <taxon>Australaves</taxon>
        <taxon>Psittaciformes</taxon>
        <taxon>Psittacidae</taxon>
        <taxon>Amazona</taxon>
    </lineage>
</organism>
<protein>
    <submittedName>
        <fullName evidence="1">Uncharacterized protein</fullName>
    </submittedName>
</protein>
<evidence type="ECO:0000313" key="1">
    <source>
        <dbReference type="EMBL" id="KQK74895.1"/>
    </source>
</evidence>
<accession>A0A0Q3LWR7</accession>
<evidence type="ECO:0000313" key="2">
    <source>
        <dbReference type="Proteomes" id="UP000051836"/>
    </source>
</evidence>
<dbReference type="EMBL" id="LMAW01002989">
    <property type="protein sequence ID" value="KQK74895.1"/>
    <property type="molecule type" value="Genomic_DNA"/>
</dbReference>